<dbReference type="InterPro" id="IPR036291">
    <property type="entry name" value="NAD(P)-bd_dom_sf"/>
</dbReference>
<keyword evidence="3" id="KW-0560">Oxidoreductase</keyword>
<protein>
    <submittedName>
        <fullName evidence="4">Uncharacterized protein</fullName>
    </submittedName>
</protein>
<dbReference type="OrthoDB" id="542013at2759"/>
<evidence type="ECO:0000256" key="1">
    <source>
        <dbReference type="ARBA" id="ARBA00006484"/>
    </source>
</evidence>
<dbReference type="AlphaFoldDB" id="A0A9P8XVT8"/>
<dbReference type="PANTHER" id="PTHR24320:SF252">
    <property type="entry name" value="DEHYDROGENASE_REDUCTASE FAMILY PROTEIN, PUTATIVE (AFU_ORTHOLOGUE AFUA_3G08550)-RELATED"/>
    <property type="match status" value="1"/>
</dbReference>
<dbReference type="GO" id="GO:0016491">
    <property type="term" value="F:oxidoreductase activity"/>
    <property type="evidence" value="ECO:0007669"/>
    <property type="project" value="UniProtKB-KW"/>
</dbReference>
<dbReference type="InterPro" id="IPR002347">
    <property type="entry name" value="SDR_fam"/>
</dbReference>
<evidence type="ECO:0000313" key="5">
    <source>
        <dbReference type="Proteomes" id="UP000756346"/>
    </source>
</evidence>
<dbReference type="GeneID" id="70188989"/>
<dbReference type="EMBL" id="JAGTJQ010000010">
    <property type="protein sequence ID" value="KAH7020872.1"/>
    <property type="molecule type" value="Genomic_DNA"/>
</dbReference>
<comment type="similarity">
    <text evidence="1">Belongs to the short-chain dehydrogenases/reductases (SDR) family.</text>
</comment>
<dbReference type="PANTHER" id="PTHR24320">
    <property type="entry name" value="RETINOL DEHYDROGENASE"/>
    <property type="match status" value="1"/>
</dbReference>
<comment type="caution">
    <text evidence="4">The sequence shown here is derived from an EMBL/GenBank/DDBJ whole genome shotgun (WGS) entry which is preliminary data.</text>
</comment>
<name>A0A9P8XVT8_9PEZI</name>
<dbReference type="Gene3D" id="3.40.50.720">
    <property type="entry name" value="NAD(P)-binding Rossmann-like Domain"/>
    <property type="match status" value="1"/>
</dbReference>
<keyword evidence="5" id="KW-1185">Reference proteome</keyword>
<dbReference type="RefSeq" id="XP_046007073.1">
    <property type="nucleotide sequence ID" value="XM_046159443.1"/>
</dbReference>
<dbReference type="SUPFAM" id="SSF51735">
    <property type="entry name" value="NAD(P)-binding Rossmann-fold domains"/>
    <property type="match status" value="1"/>
</dbReference>
<evidence type="ECO:0000256" key="2">
    <source>
        <dbReference type="ARBA" id="ARBA00022857"/>
    </source>
</evidence>
<dbReference type="Proteomes" id="UP000756346">
    <property type="component" value="Unassembled WGS sequence"/>
</dbReference>
<reference evidence="4" key="1">
    <citation type="journal article" date="2021" name="Nat. Commun.">
        <title>Genetic determinants of endophytism in the Arabidopsis root mycobiome.</title>
        <authorList>
            <person name="Mesny F."/>
            <person name="Miyauchi S."/>
            <person name="Thiergart T."/>
            <person name="Pickel B."/>
            <person name="Atanasova L."/>
            <person name="Karlsson M."/>
            <person name="Huettel B."/>
            <person name="Barry K.W."/>
            <person name="Haridas S."/>
            <person name="Chen C."/>
            <person name="Bauer D."/>
            <person name="Andreopoulos W."/>
            <person name="Pangilinan J."/>
            <person name="LaButti K."/>
            <person name="Riley R."/>
            <person name="Lipzen A."/>
            <person name="Clum A."/>
            <person name="Drula E."/>
            <person name="Henrissat B."/>
            <person name="Kohler A."/>
            <person name="Grigoriev I.V."/>
            <person name="Martin F.M."/>
            <person name="Hacquard S."/>
        </authorList>
    </citation>
    <scope>NUCLEOTIDE SEQUENCE</scope>
    <source>
        <strain evidence="4">MPI-CAGE-CH-0230</strain>
    </source>
</reference>
<dbReference type="Pfam" id="PF00106">
    <property type="entry name" value="adh_short"/>
    <property type="match status" value="1"/>
</dbReference>
<organism evidence="4 5">
    <name type="scientific">Microdochium trichocladiopsis</name>
    <dbReference type="NCBI Taxonomy" id="1682393"/>
    <lineage>
        <taxon>Eukaryota</taxon>
        <taxon>Fungi</taxon>
        <taxon>Dikarya</taxon>
        <taxon>Ascomycota</taxon>
        <taxon>Pezizomycotina</taxon>
        <taxon>Sordariomycetes</taxon>
        <taxon>Xylariomycetidae</taxon>
        <taxon>Xylariales</taxon>
        <taxon>Microdochiaceae</taxon>
        <taxon>Microdochium</taxon>
    </lineage>
</organism>
<sequence>MLDQICLRISPVPLPPADTFLNQIAIVTGGTGGLGLAAAAHFVNLGAKQVIITSRSAPRAKHALEELERLTSGKSAEPGRVRVMELDMASFKSVVAFVEEAGKINVGRGGVDCVVLNAGVVSVEYDATDDGFEQALQVNAISTALLARLLLESMLREHPHRKTPAHMALTGSTRHTDGDVDVLGRWAKTDGIVGHLNKPENYPGSSLTYQNTKLLAHYAMENVAELARDRDSGRPRVIVNTCCPGVVKTDLARPFVSQNAAYAVGVAVFQGVLGKTAEAGARTLLRAVMTDEEQHGEFIRFYGSKEKYAVQAEKLFRSETGKRVRASLWREFGAIVRDKVPEVADRFLQE</sequence>
<dbReference type="PRINTS" id="PR00081">
    <property type="entry name" value="GDHRDH"/>
</dbReference>
<evidence type="ECO:0000256" key="3">
    <source>
        <dbReference type="ARBA" id="ARBA00023002"/>
    </source>
</evidence>
<accession>A0A9P8XVT8</accession>
<proteinExistence type="inferred from homology"/>
<gene>
    <name evidence="4" type="ORF">B0I36DRAFT_367353</name>
</gene>
<evidence type="ECO:0000313" key="4">
    <source>
        <dbReference type="EMBL" id="KAH7020872.1"/>
    </source>
</evidence>
<keyword evidence="2" id="KW-0521">NADP</keyword>